<evidence type="ECO:0008006" key="9">
    <source>
        <dbReference type="Google" id="ProtNLM"/>
    </source>
</evidence>
<dbReference type="AlphaFoldDB" id="A0A9D5H9S3"/>
<organism evidence="7 8">
    <name type="scientific">Dioscorea zingiberensis</name>
    <dbReference type="NCBI Taxonomy" id="325984"/>
    <lineage>
        <taxon>Eukaryota</taxon>
        <taxon>Viridiplantae</taxon>
        <taxon>Streptophyta</taxon>
        <taxon>Embryophyta</taxon>
        <taxon>Tracheophyta</taxon>
        <taxon>Spermatophyta</taxon>
        <taxon>Magnoliopsida</taxon>
        <taxon>Liliopsida</taxon>
        <taxon>Dioscoreales</taxon>
        <taxon>Dioscoreaceae</taxon>
        <taxon>Dioscorea</taxon>
    </lineage>
</organism>
<dbReference type="InterPro" id="IPR002401">
    <property type="entry name" value="Cyt_P450_E_grp-I"/>
</dbReference>
<dbReference type="PRINTS" id="PR00385">
    <property type="entry name" value="P450"/>
</dbReference>
<evidence type="ECO:0000256" key="1">
    <source>
        <dbReference type="ARBA" id="ARBA00010617"/>
    </source>
</evidence>
<keyword evidence="4 5" id="KW-0408">Iron</keyword>
<keyword evidence="3 6" id="KW-0560">Oxidoreductase</keyword>
<dbReference type="GO" id="GO:0005506">
    <property type="term" value="F:iron ion binding"/>
    <property type="evidence" value="ECO:0007669"/>
    <property type="project" value="InterPro"/>
</dbReference>
<dbReference type="SUPFAM" id="SSF48264">
    <property type="entry name" value="Cytochrome P450"/>
    <property type="match status" value="1"/>
</dbReference>
<dbReference type="PRINTS" id="PR00463">
    <property type="entry name" value="EP450I"/>
</dbReference>
<protein>
    <recommendedName>
        <fullName evidence="9">Cytochrome P450</fullName>
    </recommendedName>
</protein>
<name>A0A9D5H9S3_9LILI</name>
<evidence type="ECO:0000256" key="3">
    <source>
        <dbReference type="ARBA" id="ARBA00023002"/>
    </source>
</evidence>
<dbReference type="PROSITE" id="PS00086">
    <property type="entry name" value="CYTOCHROME_P450"/>
    <property type="match status" value="1"/>
</dbReference>
<feature type="binding site" description="axial binding residue" evidence="5">
    <location>
        <position position="456"/>
    </location>
    <ligand>
        <name>heme</name>
        <dbReference type="ChEBI" id="CHEBI:30413"/>
    </ligand>
    <ligandPart>
        <name>Fe</name>
        <dbReference type="ChEBI" id="CHEBI:18248"/>
    </ligandPart>
</feature>
<gene>
    <name evidence="7" type="ORF">J5N97_025185</name>
</gene>
<keyword evidence="5 6" id="KW-0349">Heme</keyword>
<evidence type="ECO:0000256" key="6">
    <source>
        <dbReference type="RuleBase" id="RU000461"/>
    </source>
</evidence>
<comment type="cofactor">
    <cofactor evidence="5">
        <name>heme</name>
        <dbReference type="ChEBI" id="CHEBI:30413"/>
    </cofactor>
</comment>
<sequence>MEFLSELSPLATTITVLVITALLIKISKRILPKSDKKELFPPMAGTIFHQLLNFRTVHDYHTKLSRKYKTFRLFTPVGNQTYTVDPENIEYILRTNFKNYVKGEHTHRNCEELFGDGIFAIDGEKWRHQRKLASYEFSTRVLRDFSGVVFRSNAAKVASIVHQGASSNQTLEIQDLLMRSTMDTIFKVGFGVELNTLEGPEEGNTFMNAFDNCSEIIMQRYFNPLWKIMRFLNTGPEAKLKESIKLIDGFVYKLIHTKMEQNSKQDSDSMKKEDILSRFLVERERDPENMTDKYLRDIILNFLIAGKDTTAGTLSWFIYMLCKHPLVQEKVAEEVKEATKASENTKNINEFAKNLTDEALDRMHYLHAALSETLRLYPAVPLDSKVCFSDDTLPDGFTVKKGDIVFYQPYPMGRMKYLWGDDAEIFRPERWLDENGVFKPESPFKFIAFNAGPRICLGRDFAYRQMKIFAAVLVHFFGFKLSDKNKVVKYRTMITLHIDQGLHVNAFHRF</sequence>
<keyword evidence="8" id="KW-1185">Reference proteome</keyword>
<dbReference type="EMBL" id="JAGGNH010000007">
    <property type="protein sequence ID" value="KAJ0968268.1"/>
    <property type="molecule type" value="Genomic_DNA"/>
</dbReference>
<evidence type="ECO:0000313" key="7">
    <source>
        <dbReference type="EMBL" id="KAJ0968268.1"/>
    </source>
</evidence>
<dbReference type="GO" id="GO:0004497">
    <property type="term" value="F:monooxygenase activity"/>
    <property type="evidence" value="ECO:0007669"/>
    <property type="project" value="UniProtKB-KW"/>
</dbReference>
<reference evidence="7" key="1">
    <citation type="submission" date="2021-03" db="EMBL/GenBank/DDBJ databases">
        <authorList>
            <person name="Li Z."/>
            <person name="Yang C."/>
        </authorList>
    </citation>
    <scope>NUCLEOTIDE SEQUENCE</scope>
    <source>
        <strain evidence="7">Dzin_1.0</strain>
        <tissue evidence="7">Leaf</tissue>
    </source>
</reference>
<dbReference type="OrthoDB" id="1470350at2759"/>
<keyword evidence="2 5" id="KW-0479">Metal-binding</keyword>
<dbReference type="GO" id="GO:0016705">
    <property type="term" value="F:oxidoreductase activity, acting on paired donors, with incorporation or reduction of molecular oxygen"/>
    <property type="evidence" value="ECO:0007669"/>
    <property type="project" value="InterPro"/>
</dbReference>
<dbReference type="GO" id="GO:0020037">
    <property type="term" value="F:heme binding"/>
    <property type="evidence" value="ECO:0007669"/>
    <property type="project" value="InterPro"/>
</dbReference>
<dbReference type="PANTHER" id="PTHR24296">
    <property type="entry name" value="CYTOCHROME P450"/>
    <property type="match status" value="1"/>
</dbReference>
<dbReference type="InterPro" id="IPR036396">
    <property type="entry name" value="Cyt_P450_sf"/>
</dbReference>
<comment type="caution">
    <text evidence="7">The sequence shown here is derived from an EMBL/GenBank/DDBJ whole genome shotgun (WGS) entry which is preliminary data.</text>
</comment>
<dbReference type="InterPro" id="IPR017972">
    <property type="entry name" value="Cyt_P450_CS"/>
</dbReference>
<reference evidence="7" key="2">
    <citation type="journal article" date="2022" name="Hortic Res">
        <title>The genome of Dioscorea zingiberensis sheds light on the biosynthesis, origin and evolution of the medicinally important diosgenin saponins.</title>
        <authorList>
            <person name="Li Y."/>
            <person name="Tan C."/>
            <person name="Li Z."/>
            <person name="Guo J."/>
            <person name="Li S."/>
            <person name="Chen X."/>
            <person name="Wang C."/>
            <person name="Dai X."/>
            <person name="Yang H."/>
            <person name="Song W."/>
            <person name="Hou L."/>
            <person name="Xu J."/>
            <person name="Tong Z."/>
            <person name="Xu A."/>
            <person name="Yuan X."/>
            <person name="Wang W."/>
            <person name="Yang Q."/>
            <person name="Chen L."/>
            <person name="Sun Z."/>
            <person name="Wang K."/>
            <person name="Pan B."/>
            <person name="Chen J."/>
            <person name="Bao Y."/>
            <person name="Liu F."/>
            <person name="Qi X."/>
            <person name="Gang D.R."/>
            <person name="Wen J."/>
            <person name="Li J."/>
        </authorList>
    </citation>
    <scope>NUCLEOTIDE SEQUENCE</scope>
    <source>
        <strain evidence="7">Dzin_1.0</strain>
    </source>
</reference>
<dbReference type="GO" id="GO:0006629">
    <property type="term" value="P:lipid metabolic process"/>
    <property type="evidence" value="ECO:0007669"/>
    <property type="project" value="UniProtKB-ARBA"/>
</dbReference>
<evidence type="ECO:0000313" key="8">
    <source>
        <dbReference type="Proteomes" id="UP001085076"/>
    </source>
</evidence>
<evidence type="ECO:0000256" key="2">
    <source>
        <dbReference type="ARBA" id="ARBA00022723"/>
    </source>
</evidence>
<dbReference type="Pfam" id="PF00067">
    <property type="entry name" value="p450"/>
    <property type="match status" value="1"/>
</dbReference>
<evidence type="ECO:0000256" key="4">
    <source>
        <dbReference type="ARBA" id="ARBA00023004"/>
    </source>
</evidence>
<dbReference type="InterPro" id="IPR001128">
    <property type="entry name" value="Cyt_P450"/>
</dbReference>
<accession>A0A9D5H9S3</accession>
<dbReference type="Proteomes" id="UP001085076">
    <property type="component" value="Miscellaneous, Linkage group lg07"/>
</dbReference>
<dbReference type="Gene3D" id="1.10.630.10">
    <property type="entry name" value="Cytochrome P450"/>
    <property type="match status" value="1"/>
</dbReference>
<evidence type="ECO:0000256" key="5">
    <source>
        <dbReference type="PIRSR" id="PIRSR602401-1"/>
    </source>
</evidence>
<proteinExistence type="inferred from homology"/>
<keyword evidence="6" id="KW-0503">Monooxygenase</keyword>
<dbReference type="CDD" id="cd11064">
    <property type="entry name" value="CYP86A"/>
    <property type="match status" value="1"/>
</dbReference>
<comment type="similarity">
    <text evidence="1 6">Belongs to the cytochrome P450 family.</text>
</comment>